<accession>A0A1G8T4B8</accession>
<protein>
    <recommendedName>
        <fullName evidence="9">Protein translocase subunit SecA</fullName>
        <ecNumber evidence="9">7.4.2.8</ecNumber>
    </recommendedName>
</protein>
<evidence type="ECO:0000259" key="11">
    <source>
        <dbReference type="PROSITE" id="PS51196"/>
    </source>
</evidence>
<dbReference type="InterPro" id="IPR014018">
    <property type="entry name" value="SecA_motor_DEAD"/>
</dbReference>
<proteinExistence type="inferred from homology"/>
<dbReference type="PROSITE" id="PS51196">
    <property type="entry name" value="SECA_MOTOR_DEAD"/>
    <property type="match status" value="1"/>
</dbReference>
<dbReference type="HAMAP" id="MF_01382">
    <property type="entry name" value="SecA"/>
    <property type="match status" value="1"/>
</dbReference>
<feature type="domain" description="SecA family profile" evidence="11">
    <location>
        <begin position="31"/>
        <end position="625"/>
    </location>
</feature>
<dbReference type="OrthoDB" id="9805579at2"/>
<evidence type="ECO:0000256" key="6">
    <source>
        <dbReference type="ARBA" id="ARBA00022967"/>
    </source>
</evidence>
<dbReference type="GO" id="GO:0017038">
    <property type="term" value="P:protein import"/>
    <property type="evidence" value="ECO:0007669"/>
    <property type="project" value="InterPro"/>
</dbReference>
<dbReference type="GO" id="GO:0006605">
    <property type="term" value="P:protein targeting"/>
    <property type="evidence" value="ECO:0007669"/>
    <property type="project" value="UniProtKB-UniRule"/>
</dbReference>
<dbReference type="RefSeq" id="WP_089684425.1">
    <property type="nucleotide sequence ID" value="NZ_FNES01000004.1"/>
</dbReference>
<name>A0A1G8T4B8_9GAMM</name>
<keyword evidence="6 9" id="KW-1278">Translocase</keyword>
<evidence type="ECO:0000256" key="5">
    <source>
        <dbReference type="ARBA" id="ARBA00022927"/>
    </source>
</evidence>
<dbReference type="Pfam" id="PF07517">
    <property type="entry name" value="SecA_DEAD"/>
    <property type="match status" value="1"/>
</dbReference>
<sequence>MTAALLQRYPVDVLHRPERQVPPPGALEMPWHRIRAVCRLPGGWQRWRLRRALPAIHRLGERLSALGDVALDAYIESLRDRLLAEGLSPRLSREAFATVREVAWRELGMAHHDVQLMGGLALLEGKVAEMPTGEGKTLTATLPAATAALAGVPVHVVTVNDYLAGRDAQAMTPIYARLGLTVGVVTHERSPRQRRAAYAADITYCTNKELVFDYLRDGRELGSECTPLQAHAASLRGALDQHRLLLRGLHFAIVDEADSVMLDEARTPLILSGPDEGEPLDIALIDEVLTLSERYREGEDFVRESGRLHLTEAGKVRLVEQAERRLAAQGERSGWLGKARREWLLQQALVARHQFQRDRHYLVRDGQVQIIDEHTGRVLADRRWERGLQQMVERLEGCRPSEPNRTLARLTYQRFFRRYQHLSGMTGTACEVRGELWWTYRLRVVSIPPHRPSRRRHLGVHAFDDDDGRWQWVAERAAQLAARRRPVLIATASLADSEVLSRRLEARGLEHAVLNARQDAEEAATVARAGCAGAITVATSMAGRGTDIALDEEAREAGGLHVIIAGRHDASRIDRQIAGRCARQGDPGSVEYALSDTDPLLDELAGWQRHIGPLPVRLSRAQRQRERRHARERARLLDADWRENELLGFSGKTE</sequence>
<evidence type="ECO:0000256" key="7">
    <source>
        <dbReference type="ARBA" id="ARBA00023010"/>
    </source>
</evidence>
<dbReference type="EMBL" id="FNES01000004">
    <property type="protein sequence ID" value="SDJ36392.1"/>
    <property type="molecule type" value="Genomic_DNA"/>
</dbReference>
<keyword evidence="13" id="KW-1185">Reference proteome</keyword>
<dbReference type="SUPFAM" id="SSF52540">
    <property type="entry name" value="P-loop containing nucleoside triphosphate hydrolases"/>
    <property type="match status" value="2"/>
</dbReference>
<feature type="binding site" evidence="9">
    <location>
        <begin position="133"/>
        <end position="137"/>
    </location>
    <ligand>
        <name>ATP</name>
        <dbReference type="ChEBI" id="CHEBI:30616"/>
    </ligand>
</feature>
<dbReference type="GO" id="GO:0065002">
    <property type="term" value="P:intracellular protein transmembrane transport"/>
    <property type="evidence" value="ECO:0007669"/>
    <property type="project" value="UniProtKB-UniRule"/>
</dbReference>
<evidence type="ECO:0000256" key="3">
    <source>
        <dbReference type="ARBA" id="ARBA00022741"/>
    </source>
</evidence>
<dbReference type="Gene3D" id="3.40.50.300">
    <property type="entry name" value="P-loop containing nucleotide triphosphate hydrolases"/>
    <property type="match status" value="2"/>
</dbReference>
<dbReference type="InterPro" id="IPR027417">
    <property type="entry name" value="P-loop_NTPase"/>
</dbReference>
<dbReference type="SUPFAM" id="SSF81767">
    <property type="entry name" value="Pre-protein crosslinking domain of SecA"/>
    <property type="match status" value="1"/>
</dbReference>
<keyword evidence="9" id="KW-0963">Cytoplasm</keyword>
<dbReference type="GO" id="GO:0005829">
    <property type="term" value="C:cytosol"/>
    <property type="evidence" value="ECO:0007669"/>
    <property type="project" value="TreeGrafter"/>
</dbReference>
<comment type="subunit">
    <text evidence="9">Monomer and homodimer. Part of the essential Sec protein translocation apparatus which comprises SecA, SecYEG and auxiliary proteins SecDF-YajC and YidC.</text>
</comment>
<evidence type="ECO:0000313" key="13">
    <source>
        <dbReference type="Proteomes" id="UP000198525"/>
    </source>
</evidence>
<dbReference type="InterPro" id="IPR036670">
    <property type="entry name" value="SecA_X-link_sf"/>
</dbReference>
<feature type="domain" description="Helicase ATP-binding" evidence="10">
    <location>
        <begin position="117"/>
        <end position="293"/>
    </location>
</feature>
<comment type="subcellular location">
    <subcellularLocation>
        <location evidence="9">Cell membrane</location>
        <topology evidence="9">Peripheral membrane protein</topology>
        <orientation evidence="9">Cytoplasmic side</orientation>
    </subcellularLocation>
    <subcellularLocation>
        <location evidence="9">Cytoplasm</location>
    </subcellularLocation>
    <text evidence="9">Distribution is 50-50.</text>
</comment>
<dbReference type="GO" id="GO:0008564">
    <property type="term" value="F:protein-exporting ATPase activity"/>
    <property type="evidence" value="ECO:0007669"/>
    <property type="project" value="UniProtKB-EC"/>
</dbReference>
<dbReference type="InterPro" id="IPR044722">
    <property type="entry name" value="SecA_SF2_C"/>
</dbReference>
<keyword evidence="1 9" id="KW-0813">Transport</keyword>
<reference evidence="12 13" key="1">
    <citation type="submission" date="2016-10" db="EMBL/GenBank/DDBJ databases">
        <authorList>
            <person name="de Groot N.N."/>
        </authorList>
    </citation>
    <scope>NUCLEOTIDE SEQUENCE [LARGE SCALE GENOMIC DNA]</scope>
    <source>
        <strain evidence="12 13">CGMCC 1.6133</strain>
    </source>
</reference>
<dbReference type="EC" id="7.4.2.8" evidence="9"/>
<evidence type="ECO:0000256" key="1">
    <source>
        <dbReference type="ARBA" id="ARBA00022448"/>
    </source>
</evidence>
<dbReference type="Gene3D" id="3.90.1440.10">
    <property type="entry name" value="SecA, preprotein cross-linking domain"/>
    <property type="match status" value="1"/>
</dbReference>
<dbReference type="InterPro" id="IPR011130">
    <property type="entry name" value="SecA_preprotein_X-link_dom"/>
</dbReference>
<dbReference type="SMART" id="SM00957">
    <property type="entry name" value="SecA_DEAD"/>
    <property type="match status" value="1"/>
</dbReference>
<evidence type="ECO:0000256" key="4">
    <source>
        <dbReference type="ARBA" id="ARBA00022840"/>
    </source>
</evidence>
<dbReference type="PROSITE" id="PS51192">
    <property type="entry name" value="HELICASE_ATP_BIND_1"/>
    <property type="match status" value="1"/>
</dbReference>
<feature type="binding site" evidence="9">
    <location>
        <position position="547"/>
    </location>
    <ligand>
        <name>ATP</name>
        <dbReference type="ChEBI" id="CHEBI:30616"/>
    </ligand>
</feature>
<evidence type="ECO:0000256" key="8">
    <source>
        <dbReference type="ARBA" id="ARBA00023136"/>
    </source>
</evidence>
<comment type="function">
    <text evidence="9">Part of the Sec protein translocase complex. Interacts with the SecYEG preprotein conducting channel. Has a central role in coupling the hydrolysis of ATP to the transfer of proteins into and across the cell membrane, serving both as a receptor for the preprotein-SecB complex and as an ATP-driven molecular motor driving the stepwise translocation of polypeptide chains across the membrane.</text>
</comment>
<dbReference type="Proteomes" id="UP000198525">
    <property type="component" value="Unassembled WGS sequence"/>
</dbReference>
<evidence type="ECO:0000256" key="2">
    <source>
        <dbReference type="ARBA" id="ARBA00022475"/>
    </source>
</evidence>
<keyword evidence="2 9" id="KW-1003">Cell membrane</keyword>
<dbReference type="GO" id="GO:0005886">
    <property type="term" value="C:plasma membrane"/>
    <property type="evidence" value="ECO:0007669"/>
    <property type="project" value="UniProtKB-SubCell"/>
</dbReference>
<dbReference type="STRING" id="376427.SAMN04487954_104193"/>
<dbReference type="InterPro" id="IPR014001">
    <property type="entry name" value="Helicase_ATP-bd"/>
</dbReference>
<dbReference type="PRINTS" id="PR00906">
    <property type="entry name" value="SECA"/>
</dbReference>
<dbReference type="GO" id="GO:0005524">
    <property type="term" value="F:ATP binding"/>
    <property type="evidence" value="ECO:0007669"/>
    <property type="project" value="UniProtKB-UniRule"/>
</dbReference>
<dbReference type="GO" id="GO:0031522">
    <property type="term" value="C:cell envelope Sec protein transport complex"/>
    <property type="evidence" value="ECO:0007669"/>
    <property type="project" value="TreeGrafter"/>
</dbReference>
<keyword evidence="7 9" id="KW-0811">Translocation</keyword>
<keyword evidence="4 9" id="KW-0067">ATP-binding</keyword>
<evidence type="ECO:0000313" key="12">
    <source>
        <dbReference type="EMBL" id="SDJ36392.1"/>
    </source>
</evidence>
<dbReference type="InterPro" id="IPR011115">
    <property type="entry name" value="SecA_DEAD"/>
</dbReference>
<dbReference type="AlphaFoldDB" id="A0A1G8T4B8"/>
<dbReference type="PANTHER" id="PTHR30612:SF0">
    <property type="entry name" value="CHLOROPLAST PROTEIN-TRANSPORTING ATPASE"/>
    <property type="match status" value="1"/>
</dbReference>
<dbReference type="Pfam" id="PF01043">
    <property type="entry name" value="SecA_PP_bind"/>
    <property type="match status" value="1"/>
</dbReference>
<comment type="similarity">
    <text evidence="9">Belongs to the SecA family.</text>
</comment>
<keyword evidence="8 9" id="KW-0472">Membrane</keyword>
<dbReference type="Pfam" id="PF21090">
    <property type="entry name" value="P-loop_SecA"/>
    <property type="match status" value="1"/>
</dbReference>
<evidence type="ECO:0000256" key="9">
    <source>
        <dbReference type="HAMAP-Rule" id="MF_01382"/>
    </source>
</evidence>
<keyword evidence="5 9" id="KW-0653">Protein transport</keyword>
<gene>
    <name evidence="9" type="primary">secA</name>
    <name evidence="12" type="ORF">SAMN04487954_104193</name>
</gene>
<dbReference type="SMART" id="SM00958">
    <property type="entry name" value="SecA_PP_bind"/>
    <property type="match status" value="1"/>
</dbReference>
<evidence type="ECO:0000259" key="10">
    <source>
        <dbReference type="PROSITE" id="PS51192"/>
    </source>
</evidence>
<organism evidence="12 13">
    <name type="scientific">Billgrantia gudaonensis</name>
    <dbReference type="NCBI Taxonomy" id="376427"/>
    <lineage>
        <taxon>Bacteria</taxon>
        <taxon>Pseudomonadati</taxon>
        <taxon>Pseudomonadota</taxon>
        <taxon>Gammaproteobacteria</taxon>
        <taxon>Oceanospirillales</taxon>
        <taxon>Halomonadaceae</taxon>
        <taxon>Billgrantia</taxon>
    </lineage>
</organism>
<dbReference type="InterPro" id="IPR000185">
    <property type="entry name" value="SecA"/>
</dbReference>
<feature type="binding site" evidence="9">
    <location>
        <position position="115"/>
    </location>
    <ligand>
        <name>ATP</name>
        <dbReference type="ChEBI" id="CHEBI:30616"/>
    </ligand>
</feature>
<dbReference type="PANTHER" id="PTHR30612">
    <property type="entry name" value="SECA INNER MEMBRANE COMPONENT OF SEC PROTEIN SECRETION SYSTEM"/>
    <property type="match status" value="1"/>
</dbReference>
<keyword evidence="3 9" id="KW-0547">Nucleotide-binding</keyword>
<dbReference type="CDD" id="cd17928">
    <property type="entry name" value="DEXDc_SecA"/>
    <property type="match status" value="1"/>
</dbReference>
<comment type="catalytic activity">
    <reaction evidence="9">
        <text>ATP + H2O + cellular proteinSide 1 = ADP + phosphate + cellular proteinSide 2.</text>
        <dbReference type="EC" id="7.4.2.8"/>
    </reaction>
</comment>
<dbReference type="FunFam" id="3.40.50.300:FF:000429">
    <property type="entry name" value="Preprotein translocase subunit SecA"/>
    <property type="match status" value="1"/>
</dbReference>
<dbReference type="GO" id="GO:0043952">
    <property type="term" value="P:protein transport by the Sec complex"/>
    <property type="evidence" value="ECO:0007669"/>
    <property type="project" value="TreeGrafter"/>
</dbReference>